<protein>
    <submittedName>
        <fullName evidence="2">Tyrosine phosphatase family protein</fullName>
    </submittedName>
</protein>
<reference evidence="2 3" key="2">
    <citation type="submission" date="2017-11" db="EMBL/GenBank/DDBJ databases">
        <title>Lysogenic conversion of Stenotrophomonas maltophilia by temperate phage DLP4.</title>
        <authorList>
            <person name="Dennis J."/>
            <person name="Stothard P."/>
        </authorList>
    </citation>
    <scope>NUCLEOTIDE SEQUENCE [LARGE SCALE GENOMIC DNA]</scope>
</reference>
<evidence type="ECO:0000259" key="1">
    <source>
        <dbReference type="PROSITE" id="PS50056"/>
    </source>
</evidence>
<accession>A0A2D2W2H6</accession>
<keyword evidence="3" id="KW-1185">Reference proteome</keyword>
<evidence type="ECO:0000313" key="2">
    <source>
        <dbReference type="EMBL" id="ATS92338.1"/>
    </source>
</evidence>
<sequence>MNGKLPLRLNDRQFFFVYGGPYKLRPAKMVGVKMAIEIDRPFDIEVPTVDFQVPAMEDMIEGIDKAVTEILKGKPLYVGCMGGIGRTGLFLACLAKVFGEKDPVLYVRKHYIPHAVETMAQQKFVANFNPKPWTLRKIKIAGFFLRISRKNLLTKG</sequence>
<dbReference type="Gene3D" id="3.90.190.10">
    <property type="entry name" value="Protein tyrosine phosphatase superfamily"/>
    <property type="match status" value="1"/>
</dbReference>
<name>A0A2D2W2H6_9CAUD</name>
<dbReference type="Proteomes" id="UP000241675">
    <property type="component" value="Segment"/>
</dbReference>
<dbReference type="SUPFAM" id="SSF52799">
    <property type="entry name" value="(Phosphotyrosine protein) phosphatases II"/>
    <property type="match status" value="1"/>
</dbReference>
<dbReference type="PROSITE" id="PS50056">
    <property type="entry name" value="TYR_PHOSPHATASE_2"/>
    <property type="match status" value="1"/>
</dbReference>
<gene>
    <name evidence="2" type="ORF">DLP05_141</name>
</gene>
<reference evidence="3" key="1">
    <citation type="submission" date="2017-10" db="EMBL/GenBank/DDBJ databases">
        <authorList>
            <person name="Peters D.L."/>
        </authorList>
    </citation>
    <scope>NUCLEOTIDE SEQUENCE [LARGE SCALE GENOMIC DNA]</scope>
</reference>
<dbReference type="Pfam" id="PF22785">
    <property type="entry name" value="Tc-R-P"/>
    <property type="match status" value="1"/>
</dbReference>
<feature type="domain" description="Tyrosine specific protein phosphatases" evidence="1">
    <location>
        <begin position="57"/>
        <end position="92"/>
    </location>
</feature>
<organism evidence="2 3">
    <name type="scientific">Stenotrophomonas phage vB_SmaS_DLP_5</name>
    <dbReference type="NCBI Taxonomy" id="2044561"/>
    <lineage>
        <taxon>Viruses</taxon>
        <taxon>Duplodnaviria</taxon>
        <taxon>Heunggongvirae</taxon>
        <taxon>Uroviricota</taxon>
        <taxon>Caudoviricetes</taxon>
        <taxon>Delepquintavirus</taxon>
        <taxon>Delepquintavirus DLP5</taxon>
    </lineage>
</organism>
<dbReference type="InterPro" id="IPR029021">
    <property type="entry name" value="Prot-tyrosine_phosphatase-like"/>
</dbReference>
<evidence type="ECO:0000313" key="3">
    <source>
        <dbReference type="Proteomes" id="UP000241675"/>
    </source>
</evidence>
<dbReference type="InterPro" id="IPR000387">
    <property type="entry name" value="Tyr_Pase_dom"/>
</dbReference>
<dbReference type="OrthoDB" id="41111at10239"/>
<proteinExistence type="predicted"/>
<dbReference type="EMBL" id="MG189906">
    <property type="protein sequence ID" value="ATS92338.1"/>
    <property type="molecule type" value="Genomic_DNA"/>
</dbReference>